<sequence length="133" mass="14643">MACSSSMIDVASCTSGFWLPVNTSKGLLSSITSISISKNEELTHGRERDPPIGKRLHNQLFVMLSGDLLSMDEFGYLYFMDRTGDTFRWRGENVSTTEVEGSFSSILGTTECACYGVEIPGKSPRTLSITNRN</sequence>
<accession>A0ABY6K2B2</accession>
<organism evidence="5 6">
    <name type="scientific">Cordylochernes scorpioides</name>
    <dbReference type="NCBI Taxonomy" id="51811"/>
    <lineage>
        <taxon>Eukaryota</taxon>
        <taxon>Metazoa</taxon>
        <taxon>Ecdysozoa</taxon>
        <taxon>Arthropoda</taxon>
        <taxon>Chelicerata</taxon>
        <taxon>Arachnida</taxon>
        <taxon>Pseudoscorpiones</taxon>
        <taxon>Cheliferoidea</taxon>
        <taxon>Chernetidae</taxon>
        <taxon>Cordylochernes</taxon>
    </lineage>
</organism>
<keyword evidence="3" id="KW-0547">Nucleotide-binding</keyword>
<dbReference type="PANTHER" id="PTHR43107:SF15">
    <property type="entry name" value="FATTY ACID TRANSPORT PROTEIN 3, ISOFORM A"/>
    <property type="match status" value="1"/>
</dbReference>
<keyword evidence="2" id="KW-0436">Ligase</keyword>
<evidence type="ECO:0000313" key="6">
    <source>
        <dbReference type="Proteomes" id="UP001235939"/>
    </source>
</evidence>
<evidence type="ECO:0000256" key="1">
    <source>
        <dbReference type="ARBA" id="ARBA00006432"/>
    </source>
</evidence>
<dbReference type="Proteomes" id="UP001235939">
    <property type="component" value="Chromosome 01"/>
</dbReference>
<keyword evidence="6" id="KW-1185">Reference proteome</keyword>
<dbReference type="SUPFAM" id="SSF56801">
    <property type="entry name" value="Acetyl-CoA synthetase-like"/>
    <property type="match status" value="1"/>
</dbReference>
<dbReference type="PANTHER" id="PTHR43107">
    <property type="entry name" value="LONG-CHAIN FATTY ACID TRANSPORT PROTEIN"/>
    <property type="match status" value="1"/>
</dbReference>
<evidence type="ECO:0000256" key="2">
    <source>
        <dbReference type="ARBA" id="ARBA00022598"/>
    </source>
</evidence>
<dbReference type="EMBL" id="CP092863">
    <property type="protein sequence ID" value="UYV61940.1"/>
    <property type="molecule type" value="Genomic_DNA"/>
</dbReference>
<evidence type="ECO:0000256" key="4">
    <source>
        <dbReference type="ARBA" id="ARBA00022840"/>
    </source>
</evidence>
<gene>
    <name evidence="5" type="ORF">LAZ67_1007121</name>
</gene>
<reference evidence="5 6" key="1">
    <citation type="submission" date="2022-01" db="EMBL/GenBank/DDBJ databases">
        <title>A chromosomal length assembly of Cordylochernes scorpioides.</title>
        <authorList>
            <person name="Zeh D."/>
            <person name="Zeh J."/>
        </authorList>
    </citation>
    <scope>NUCLEOTIDE SEQUENCE [LARGE SCALE GENOMIC DNA]</scope>
    <source>
        <strain evidence="5">IN4F17</strain>
        <tissue evidence="5">Whole Body</tissue>
    </source>
</reference>
<protein>
    <submittedName>
        <fullName evidence="5">SLC27A1</fullName>
    </submittedName>
</protein>
<keyword evidence="4" id="KW-0067">ATP-binding</keyword>
<comment type="similarity">
    <text evidence="1">Belongs to the ATP-dependent AMP-binding enzyme family.</text>
</comment>
<evidence type="ECO:0000313" key="5">
    <source>
        <dbReference type="EMBL" id="UYV61940.1"/>
    </source>
</evidence>
<name>A0ABY6K2B2_9ARAC</name>
<evidence type="ECO:0000256" key="3">
    <source>
        <dbReference type="ARBA" id="ARBA00022741"/>
    </source>
</evidence>
<proteinExistence type="inferred from homology"/>